<feature type="domain" description="PAS" evidence="2">
    <location>
        <begin position="297"/>
        <end position="369"/>
    </location>
</feature>
<dbReference type="InterPro" id="IPR029787">
    <property type="entry name" value="Nucleotide_cyclase"/>
</dbReference>
<feature type="coiled-coil region" evidence="1">
    <location>
        <begin position="157"/>
        <end position="184"/>
    </location>
</feature>
<dbReference type="InterPro" id="IPR043128">
    <property type="entry name" value="Rev_trsase/Diguanyl_cyclase"/>
</dbReference>
<evidence type="ECO:0000256" key="1">
    <source>
        <dbReference type="SAM" id="Coils"/>
    </source>
</evidence>
<dbReference type="Gene3D" id="1.10.3210.10">
    <property type="entry name" value="Hypothetical protein af1432"/>
    <property type="match status" value="1"/>
</dbReference>
<keyword evidence="7" id="KW-1185">Reference proteome</keyword>
<evidence type="ECO:0000313" key="7">
    <source>
        <dbReference type="Proteomes" id="UP000199476"/>
    </source>
</evidence>
<dbReference type="SUPFAM" id="SSF55781">
    <property type="entry name" value="GAF domain-like"/>
    <property type="match status" value="1"/>
</dbReference>
<dbReference type="PROSITE" id="PS50112">
    <property type="entry name" value="PAS"/>
    <property type="match status" value="1"/>
</dbReference>
<dbReference type="InterPro" id="IPR000160">
    <property type="entry name" value="GGDEF_dom"/>
</dbReference>
<reference evidence="6 7" key="1">
    <citation type="submission" date="2016-10" db="EMBL/GenBank/DDBJ databases">
        <authorList>
            <person name="de Groot N.N."/>
        </authorList>
    </citation>
    <scope>NUCLEOTIDE SEQUENCE [LARGE SCALE GENOMIC DNA]</scope>
    <source>
        <strain evidence="6 7">SLAS-1</strain>
    </source>
</reference>
<organism evidence="6 7">
    <name type="scientific">Halarsenatibacter silvermanii</name>
    <dbReference type="NCBI Taxonomy" id="321763"/>
    <lineage>
        <taxon>Bacteria</taxon>
        <taxon>Bacillati</taxon>
        <taxon>Bacillota</taxon>
        <taxon>Clostridia</taxon>
        <taxon>Halanaerobiales</taxon>
        <taxon>Halarsenatibacteraceae</taxon>
        <taxon>Halarsenatibacter</taxon>
    </lineage>
</organism>
<dbReference type="AlphaFoldDB" id="A0A1G9IRF3"/>
<dbReference type="InterPro" id="IPR037522">
    <property type="entry name" value="HD_GYP_dom"/>
</dbReference>
<dbReference type="Gene3D" id="3.30.450.20">
    <property type="entry name" value="PAS domain"/>
    <property type="match status" value="2"/>
</dbReference>
<dbReference type="Gene3D" id="3.30.450.40">
    <property type="match status" value="1"/>
</dbReference>
<dbReference type="RefSeq" id="WP_159429767.1">
    <property type="nucleotide sequence ID" value="NZ_FNGO01000003.1"/>
</dbReference>
<evidence type="ECO:0000313" key="6">
    <source>
        <dbReference type="EMBL" id="SDL27879.1"/>
    </source>
</evidence>
<dbReference type="Pfam" id="PF00990">
    <property type="entry name" value="GGDEF"/>
    <property type="match status" value="1"/>
</dbReference>
<feature type="domain" description="GGDEF" evidence="4">
    <location>
        <begin position="452"/>
        <end position="582"/>
    </location>
</feature>
<dbReference type="NCBIfam" id="TIGR00229">
    <property type="entry name" value="sensory_box"/>
    <property type="match status" value="1"/>
</dbReference>
<dbReference type="NCBIfam" id="TIGR00254">
    <property type="entry name" value="GGDEF"/>
    <property type="match status" value="1"/>
</dbReference>
<protein>
    <submittedName>
        <fullName evidence="6">PAS domain S-box-containing protein/diguanylate cyclase (GGDEF) domain-containing protein/HDIG domain-containing protein</fullName>
    </submittedName>
</protein>
<dbReference type="Proteomes" id="UP000199476">
    <property type="component" value="Unassembled WGS sequence"/>
</dbReference>
<dbReference type="PROSITE" id="PS51832">
    <property type="entry name" value="HD_GYP"/>
    <property type="match status" value="1"/>
</dbReference>
<dbReference type="Pfam" id="PF13487">
    <property type="entry name" value="HD_5"/>
    <property type="match status" value="1"/>
</dbReference>
<dbReference type="STRING" id="321763.SAMN04488692_10346"/>
<feature type="domain" description="PAC" evidence="3">
    <location>
        <begin position="371"/>
        <end position="423"/>
    </location>
</feature>
<dbReference type="InterPro" id="IPR000014">
    <property type="entry name" value="PAS"/>
</dbReference>
<gene>
    <name evidence="6" type="ORF">SAMN04488692_10346</name>
</gene>
<evidence type="ECO:0000259" key="5">
    <source>
        <dbReference type="PROSITE" id="PS51832"/>
    </source>
</evidence>
<dbReference type="SUPFAM" id="SSF55073">
    <property type="entry name" value="Nucleotide cyclase"/>
    <property type="match status" value="1"/>
</dbReference>
<dbReference type="PROSITE" id="PS50887">
    <property type="entry name" value="GGDEF"/>
    <property type="match status" value="1"/>
</dbReference>
<sequence length="759" mass="87257">MVFIDYIEYKISSSVKSNWQNIVDLLAEIIGAEAGFITRIFGEKIKILKRDSETESDIEEGDFIELAEVYCHKAVNDEKMVEINDARKIDRWQGSAELDMGFVSYLGMPIYHQVNRGVFGTLCVVDREPRNFQQKEKDLLRELKCSIENQLENIELNSKLQRRIEFAQSSLDSLSANVVVLNREGKIKYTNEAWKNFARKSGVSPEKVGEGVNYLKITERAKEEGSKTAEKALQGIKAVIAANKSSFTLEYPCATPEEKKWFKLRVTPFQSEGDNAAVIAHEEITKRKVRENELREYKERINDIFNNISEIVWSMSWPDLKVDFISRSVRDIVGYSQEKFKKPGFMIGITHPDDKHIHERALQELEEKGYTEREFRIFHKNGSVKWLYDEQYMVYDDRGNPVRVRGILRDITKRKERERKLKYKTFHDEITGLYNRTFLAEEMKRLDTERQLPISTIMVDIDGLKIINNSYGHKRGDRVLKKAAEILENSVRDEDILARFGGDEFVILLPRTNGEAAHKIYDRIEKRCQDISNEEFPVTISMGIAVKTDPEENLKDLLKQADENMMQNKLVADKSSKSRLVKSLLNTLGAKSDETKEHAMRMTNLAIKLGRRLGVTNSELNKLSLLATLHDIGKTSIPEEVLTRPGDLSEEEWQMMQEHPEKGYKIASASEEFAPVAEAILHHHEKWNGSGYPEGLQGEEIPFLSRIISIVDAYDVMTNGRPYKEPMSKKEALEEIKDCAGSQFDPDLAGQFVDMMKDK</sequence>
<dbReference type="InterPro" id="IPR001610">
    <property type="entry name" value="PAC"/>
</dbReference>
<evidence type="ECO:0000259" key="2">
    <source>
        <dbReference type="PROSITE" id="PS50112"/>
    </source>
</evidence>
<evidence type="ECO:0000259" key="3">
    <source>
        <dbReference type="PROSITE" id="PS50113"/>
    </source>
</evidence>
<dbReference type="InterPro" id="IPR003607">
    <property type="entry name" value="HD/PDEase_dom"/>
</dbReference>
<dbReference type="SMART" id="SM00267">
    <property type="entry name" value="GGDEF"/>
    <property type="match status" value="1"/>
</dbReference>
<dbReference type="Pfam" id="PF13185">
    <property type="entry name" value="GAF_2"/>
    <property type="match status" value="1"/>
</dbReference>
<dbReference type="CDD" id="cd00077">
    <property type="entry name" value="HDc"/>
    <property type="match status" value="1"/>
</dbReference>
<proteinExistence type="predicted"/>
<feature type="domain" description="HD-GYP" evidence="5">
    <location>
        <begin position="573"/>
        <end position="759"/>
    </location>
</feature>
<dbReference type="PROSITE" id="PS50113">
    <property type="entry name" value="PAC"/>
    <property type="match status" value="1"/>
</dbReference>
<dbReference type="SMART" id="SM00091">
    <property type="entry name" value="PAS"/>
    <property type="match status" value="2"/>
</dbReference>
<dbReference type="InterPro" id="IPR035965">
    <property type="entry name" value="PAS-like_dom_sf"/>
</dbReference>
<dbReference type="CDD" id="cd00130">
    <property type="entry name" value="PAS"/>
    <property type="match status" value="1"/>
</dbReference>
<dbReference type="PANTHER" id="PTHR43155">
    <property type="entry name" value="CYCLIC DI-GMP PHOSPHODIESTERASE PA4108-RELATED"/>
    <property type="match status" value="1"/>
</dbReference>
<dbReference type="PANTHER" id="PTHR43155:SF2">
    <property type="entry name" value="CYCLIC DI-GMP PHOSPHODIESTERASE PA4108"/>
    <property type="match status" value="1"/>
</dbReference>
<name>A0A1G9IRF3_9FIRM</name>
<dbReference type="SUPFAM" id="SSF55785">
    <property type="entry name" value="PYP-like sensor domain (PAS domain)"/>
    <property type="match status" value="2"/>
</dbReference>
<dbReference type="SUPFAM" id="SSF109604">
    <property type="entry name" value="HD-domain/PDEase-like"/>
    <property type="match status" value="1"/>
</dbReference>
<dbReference type="SMART" id="SM00086">
    <property type="entry name" value="PAC"/>
    <property type="match status" value="1"/>
</dbReference>
<dbReference type="InterPro" id="IPR029016">
    <property type="entry name" value="GAF-like_dom_sf"/>
</dbReference>
<dbReference type="InterPro" id="IPR003018">
    <property type="entry name" value="GAF"/>
</dbReference>
<dbReference type="Pfam" id="PF08447">
    <property type="entry name" value="PAS_3"/>
    <property type="match status" value="1"/>
</dbReference>
<evidence type="ECO:0000259" key="4">
    <source>
        <dbReference type="PROSITE" id="PS50887"/>
    </source>
</evidence>
<dbReference type="InterPro" id="IPR013655">
    <property type="entry name" value="PAS_fold_3"/>
</dbReference>
<dbReference type="SMART" id="SM00471">
    <property type="entry name" value="HDc"/>
    <property type="match status" value="1"/>
</dbReference>
<dbReference type="CDD" id="cd01949">
    <property type="entry name" value="GGDEF"/>
    <property type="match status" value="1"/>
</dbReference>
<accession>A0A1G9IRF3</accession>
<dbReference type="Gene3D" id="3.30.70.270">
    <property type="match status" value="1"/>
</dbReference>
<keyword evidence="1" id="KW-0175">Coiled coil</keyword>
<dbReference type="OrthoDB" id="10822at2"/>
<dbReference type="InterPro" id="IPR000700">
    <property type="entry name" value="PAS-assoc_C"/>
</dbReference>
<dbReference type="EMBL" id="FNGO01000003">
    <property type="protein sequence ID" value="SDL27879.1"/>
    <property type="molecule type" value="Genomic_DNA"/>
</dbReference>